<evidence type="ECO:0000313" key="2">
    <source>
        <dbReference type="EMBL" id="NMM93432.1"/>
    </source>
</evidence>
<keyword evidence="1" id="KW-0812">Transmembrane</keyword>
<dbReference type="Proteomes" id="UP000532194">
    <property type="component" value="Unassembled WGS sequence"/>
</dbReference>
<dbReference type="PROSITE" id="PS51257">
    <property type="entry name" value="PROKAR_LIPOPROTEIN"/>
    <property type="match status" value="1"/>
</dbReference>
<organism evidence="2 3">
    <name type="scientific">Bifidobacterium oedipodis</name>
    <dbReference type="NCBI Taxonomy" id="2675322"/>
    <lineage>
        <taxon>Bacteria</taxon>
        <taxon>Bacillati</taxon>
        <taxon>Actinomycetota</taxon>
        <taxon>Actinomycetes</taxon>
        <taxon>Bifidobacteriales</taxon>
        <taxon>Bifidobacteriaceae</taxon>
        <taxon>Bifidobacterium</taxon>
    </lineage>
</organism>
<dbReference type="EMBL" id="JAAIII010000001">
    <property type="protein sequence ID" value="NMM93432.1"/>
    <property type="molecule type" value="Genomic_DNA"/>
</dbReference>
<accession>A0A7Y0END8</accession>
<name>A0A7Y0END8_9BIFI</name>
<dbReference type="AlphaFoldDB" id="A0A7Y0END8"/>
<reference evidence="2 3" key="1">
    <citation type="submission" date="2020-02" db="EMBL/GenBank/DDBJ databases">
        <title>Characterization of phylogenetic diversity of novel bifidobacterial species isolated in Czech ZOOs.</title>
        <authorList>
            <person name="Lugli G.A."/>
            <person name="Vera N.B."/>
            <person name="Ventura M."/>
        </authorList>
    </citation>
    <scope>NUCLEOTIDE SEQUENCE [LARGE SCALE GENOMIC DNA]</scope>
    <source>
        <strain evidence="2 3">DSM 109957</strain>
    </source>
</reference>
<evidence type="ECO:0000256" key="1">
    <source>
        <dbReference type="SAM" id="Phobius"/>
    </source>
</evidence>
<keyword evidence="1" id="KW-1133">Transmembrane helix</keyword>
<evidence type="ECO:0000313" key="3">
    <source>
        <dbReference type="Proteomes" id="UP000532194"/>
    </source>
</evidence>
<dbReference type="RefSeq" id="WP_169171442.1">
    <property type="nucleotide sequence ID" value="NZ_JAAIII010000001.1"/>
</dbReference>
<gene>
    <name evidence="2" type="ORF">G1C95_0617</name>
</gene>
<sequence length="147" mass="16154">MKHKRGLVFICMAAGIVIVACLALLFSRNATLSTMSTNWGVTFPEKTRVVEHSEEKSFHGDGYRCTILRTDAGASAENTTLDSRNFTTDTLSEASIDIIENAQSLCSASQFNTDDTYAHQIISNVNGVLLIVQGQDKTTYYCFESIV</sequence>
<proteinExistence type="predicted"/>
<evidence type="ECO:0008006" key="4">
    <source>
        <dbReference type="Google" id="ProtNLM"/>
    </source>
</evidence>
<feature type="transmembrane region" description="Helical" evidence="1">
    <location>
        <begin position="7"/>
        <end position="26"/>
    </location>
</feature>
<keyword evidence="3" id="KW-1185">Reference proteome</keyword>
<keyword evidence="1" id="KW-0472">Membrane</keyword>
<comment type="caution">
    <text evidence="2">The sequence shown here is derived from an EMBL/GenBank/DDBJ whole genome shotgun (WGS) entry which is preliminary data.</text>
</comment>
<protein>
    <recommendedName>
        <fullName evidence="4">Lipoprotein</fullName>
    </recommendedName>
</protein>